<protein>
    <submittedName>
        <fullName evidence="1">Uncharacterized protein</fullName>
    </submittedName>
</protein>
<dbReference type="Proteomes" id="UP000053105">
    <property type="component" value="Unassembled WGS sequence"/>
</dbReference>
<dbReference type="EMBL" id="KQ435768">
    <property type="protein sequence ID" value="KOX75233.1"/>
    <property type="molecule type" value="Genomic_DNA"/>
</dbReference>
<name>A0A0M9A3J4_9HYME</name>
<keyword evidence="2" id="KW-1185">Reference proteome</keyword>
<proteinExistence type="predicted"/>
<reference evidence="1 2" key="1">
    <citation type="submission" date="2015-07" db="EMBL/GenBank/DDBJ databases">
        <title>The genome of Melipona quadrifasciata.</title>
        <authorList>
            <person name="Pan H."/>
            <person name="Kapheim K."/>
        </authorList>
    </citation>
    <scope>NUCLEOTIDE SEQUENCE [LARGE SCALE GENOMIC DNA]</scope>
    <source>
        <strain evidence="1">0111107301</strain>
        <tissue evidence="1">Whole body</tissue>
    </source>
</reference>
<evidence type="ECO:0000313" key="1">
    <source>
        <dbReference type="EMBL" id="KOX75233.1"/>
    </source>
</evidence>
<dbReference type="OrthoDB" id="10370907at2759"/>
<evidence type="ECO:0000313" key="2">
    <source>
        <dbReference type="Proteomes" id="UP000053105"/>
    </source>
</evidence>
<organism evidence="1 2">
    <name type="scientific">Melipona quadrifasciata</name>
    <dbReference type="NCBI Taxonomy" id="166423"/>
    <lineage>
        <taxon>Eukaryota</taxon>
        <taxon>Metazoa</taxon>
        <taxon>Ecdysozoa</taxon>
        <taxon>Arthropoda</taxon>
        <taxon>Hexapoda</taxon>
        <taxon>Insecta</taxon>
        <taxon>Pterygota</taxon>
        <taxon>Neoptera</taxon>
        <taxon>Endopterygota</taxon>
        <taxon>Hymenoptera</taxon>
        <taxon>Apocrita</taxon>
        <taxon>Aculeata</taxon>
        <taxon>Apoidea</taxon>
        <taxon>Anthophila</taxon>
        <taxon>Apidae</taxon>
        <taxon>Melipona</taxon>
    </lineage>
</organism>
<accession>A0A0M9A3J4</accession>
<sequence>MRPTGLLSADMSKKTRGRPIFSATAAKLRVSTAKDERLGRAVAPKWLEWLKVESIDSRQIDLNAMFKACYLKNQFQTARSPFSTE</sequence>
<gene>
    <name evidence="1" type="ORF">WN51_13274</name>
</gene>
<dbReference type="AlphaFoldDB" id="A0A0M9A3J4"/>